<proteinExistence type="predicted"/>
<dbReference type="Pfam" id="PF00092">
    <property type="entry name" value="VWA"/>
    <property type="match status" value="1"/>
</dbReference>
<organism evidence="4">
    <name type="scientific">Brugia pahangi</name>
    <name type="common">Filarial nematode worm</name>
    <dbReference type="NCBI Taxonomy" id="6280"/>
    <lineage>
        <taxon>Eukaryota</taxon>
        <taxon>Metazoa</taxon>
        <taxon>Ecdysozoa</taxon>
        <taxon>Nematoda</taxon>
        <taxon>Chromadorea</taxon>
        <taxon>Rhabditida</taxon>
        <taxon>Spirurina</taxon>
        <taxon>Spiruromorpha</taxon>
        <taxon>Filarioidea</taxon>
        <taxon>Onchocercidae</taxon>
        <taxon>Brugia</taxon>
    </lineage>
</organism>
<protein>
    <submittedName>
        <fullName evidence="4">VWFA domain-containing protein</fullName>
    </submittedName>
</protein>
<reference evidence="4" key="1">
    <citation type="submission" date="2017-02" db="UniProtKB">
        <authorList>
            <consortium name="WormBaseParasite"/>
        </authorList>
    </citation>
    <scope>IDENTIFICATION</scope>
</reference>
<dbReference type="Gene3D" id="3.40.50.410">
    <property type="entry name" value="von Willebrand factor, type A domain"/>
    <property type="match status" value="1"/>
</dbReference>
<evidence type="ECO:0000313" key="4">
    <source>
        <dbReference type="WBParaSite" id="BPAG_0000691401-mRNA-1"/>
    </source>
</evidence>
<dbReference type="PROSITE" id="PS50234">
    <property type="entry name" value="VWFA"/>
    <property type="match status" value="1"/>
</dbReference>
<evidence type="ECO:0000313" key="2">
    <source>
        <dbReference type="EMBL" id="VDN88062.1"/>
    </source>
</evidence>
<dbReference type="Proteomes" id="UP000278627">
    <property type="component" value="Unassembled WGS sequence"/>
</dbReference>
<feature type="domain" description="VWFA" evidence="1">
    <location>
        <begin position="1"/>
        <end position="110"/>
    </location>
</feature>
<reference evidence="2 3" key="2">
    <citation type="submission" date="2018-11" db="EMBL/GenBank/DDBJ databases">
        <authorList>
            <consortium name="Pathogen Informatics"/>
        </authorList>
    </citation>
    <scope>NUCLEOTIDE SEQUENCE [LARGE SCALE GENOMIC DNA]</scope>
</reference>
<accession>A0A0N4TFC6</accession>
<dbReference type="AlphaFoldDB" id="A0A0N4TFC6"/>
<dbReference type="SUPFAM" id="SSF53300">
    <property type="entry name" value="vWA-like"/>
    <property type="match status" value="1"/>
</dbReference>
<name>A0A0N4TFC6_BRUPA</name>
<dbReference type="PANTHER" id="PTHR24020:SF84">
    <property type="entry name" value="VWFA DOMAIN-CONTAINING PROTEIN"/>
    <property type="match status" value="1"/>
</dbReference>
<evidence type="ECO:0000313" key="3">
    <source>
        <dbReference type="Proteomes" id="UP000278627"/>
    </source>
</evidence>
<keyword evidence="3" id="KW-1185">Reference proteome</keyword>
<dbReference type="WBParaSite" id="BPAG_0000691401-mRNA-1">
    <property type="protein sequence ID" value="BPAG_0000691401-mRNA-1"/>
    <property type="gene ID" value="BPAG_0000691401"/>
</dbReference>
<dbReference type="EMBL" id="UZAD01006949">
    <property type="protein sequence ID" value="VDN88062.1"/>
    <property type="molecule type" value="Genomic_DNA"/>
</dbReference>
<dbReference type="SMART" id="SM00327">
    <property type="entry name" value="VWA"/>
    <property type="match status" value="1"/>
</dbReference>
<dbReference type="InterPro" id="IPR050525">
    <property type="entry name" value="ECM_Assembly_Org"/>
</dbReference>
<gene>
    <name evidence="2" type="ORF">BPAG_LOCUS6876</name>
</gene>
<dbReference type="InterPro" id="IPR002035">
    <property type="entry name" value="VWF_A"/>
</dbReference>
<dbReference type="STRING" id="6280.A0A0N4TFC6"/>
<sequence length="157" mass="18016">MDFSGGVSDKRDIYIDYVSILIRSLDLNRTAVHVAAIYYSGPKRARTLFHLRKHSRAENAIKDLQRAPSNGGTTRTGEAIYYATNEFNEKFGARKDARKMIIIFTDGHSQVLIRLYFLSCTFLDLVTLIYYHRLPLTSFFIAPSSFFKSCCSQLHNF</sequence>
<dbReference type="InterPro" id="IPR036465">
    <property type="entry name" value="vWFA_dom_sf"/>
</dbReference>
<dbReference type="PANTHER" id="PTHR24020">
    <property type="entry name" value="COLLAGEN ALPHA"/>
    <property type="match status" value="1"/>
</dbReference>
<evidence type="ECO:0000259" key="1">
    <source>
        <dbReference type="PROSITE" id="PS50234"/>
    </source>
</evidence>